<feature type="domain" description="ABC transmembrane type-1" evidence="9">
    <location>
        <begin position="19"/>
        <end position="306"/>
    </location>
</feature>
<evidence type="ECO:0000256" key="4">
    <source>
        <dbReference type="ARBA" id="ARBA00022840"/>
    </source>
</evidence>
<dbReference type="Gene3D" id="1.20.1560.10">
    <property type="entry name" value="ABC transporter type 1, transmembrane domain"/>
    <property type="match status" value="1"/>
</dbReference>
<dbReference type="SUPFAM" id="SSF52540">
    <property type="entry name" value="P-loop containing nucleoside triphosphate hydrolases"/>
    <property type="match status" value="1"/>
</dbReference>
<feature type="domain" description="ABC transporter" evidence="8">
    <location>
        <begin position="349"/>
        <end position="584"/>
    </location>
</feature>
<dbReference type="PANTHER" id="PTHR43394:SF1">
    <property type="entry name" value="ATP-BINDING CASSETTE SUB-FAMILY B MEMBER 10, MITOCHONDRIAL"/>
    <property type="match status" value="1"/>
</dbReference>
<dbReference type="InterPro" id="IPR003593">
    <property type="entry name" value="AAA+_ATPase"/>
</dbReference>
<dbReference type="RefSeq" id="WP_073190141.1">
    <property type="nucleotide sequence ID" value="NZ_FQZG01000076.1"/>
</dbReference>
<dbReference type="GO" id="GO:0005886">
    <property type="term" value="C:plasma membrane"/>
    <property type="evidence" value="ECO:0007669"/>
    <property type="project" value="UniProtKB-SubCell"/>
</dbReference>
<dbReference type="SUPFAM" id="SSF90123">
    <property type="entry name" value="ABC transporter transmembrane region"/>
    <property type="match status" value="1"/>
</dbReference>
<keyword evidence="11" id="KW-1185">Reference proteome</keyword>
<comment type="subcellular location">
    <subcellularLocation>
        <location evidence="1">Cell membrane</location>
        <topology evidence="1">Multi-pass membrane protein</topology>
    </subcellularLocation>
</comment>
<keyword evidence="2 7" id="KW-0812">Transmembrane</keyword>
<dbReference type="PROSITE" id="PS50893">
    <property type="entry name" value="ABC_TRANSPORTER_2"/>
    <property type="match status" value="1"/>
</dbReference>
<organism evidence="10 11">
    <name type="scientific">Tessaracoccus bendigoensis DSM 12906</name>
    <dbReference type="NCBI Taxonomy" id="1123357"/>
    <lineage>
        <taxon>Bacteria</taxon>
        <taxon>Bacillati</taxon>
        <taxon>Actinomycetota</taxon>
        <taxon>Actinomycetes</taxon>
        <taxon>Propionibacteriales</taxon>
        <taxon>Propionibacteriaceae</taxon>
        <taxon>Tessaracoccus</taxon>
    </lineage>
</organism>
<evidence type="ECO:0000256" key="2">
    <source>
        <dbReference type="ARBA" id="ARBA00022692"/>
    </source>
</evidence>
<feature type="transmembrane region" description="Helical" evidence="7">
    <location>
        <begin position="60"/>
        <end position="84"/>
    </location>
</feature>
<dbReference type="EMBL" id="FQZG01000076">
    <property type="protein sequence ID" value="SHJ75248.1"/>
    <property type="molecule type" value="Genomic_DNA"/>
</dbReference>
<dbReference type="STRING" id="1123357.SAMN02745244_03178"/>
<dbReference type="InterPro" id="IPR039421">
    <property type="entry name" value="Type_1_exporter"/>
</dbReference>
<evidence type="ECO:0000313" key="10">
    <source>
        <dbReference type="EMBL" id="SHJ75248.1"/>
    </source>
</evidence>
<reference evidence="10 11" key="1">
    <citation type="submission" date="2016-11" db="EMBL/GenBank/DDBJ databases">
        <authorList>
            <person name="Jaros S."/>
            <person name="Januszkiewicz K."/>
            <person name="Wedrychowicz H."/>
        </authorList>
    </citation>
    <scope>NUCLEOTIDE SEQUENCE [LARGE SCALE GENOMIC DNA]</scope>
    <source>
        <strain evidence="10 11">DSM 12906</strain>
    </source>
</reference>
<protein>
    <submittedName>
        <fullName evidence="10">ATP-binding cassette, subfamily B</fullName>
    </submittedName>
</protein>
<dbReference type="InterPro" id="IPR003439">
    <property type="entry name" value="ABC_transporter-like_ATP-bd"/>
</dbReference>
<keyword evidence="4 10" id="KW-0067">ATP-binding</keyword>
<dbReference type="Proteomes" id="UP000184512">
    <property type="component" value="Unassembled WGS sequence"/>
</dbReference>
<dbReference type="InterPro" id="IPR027417">
    <property type="entry name" value="P-loop_NTPase"/>
</dbReference>
<keyword evidence="3" id="KW-0547">Nucleotide-binding</keyword>
<dbReference type="InterPro" id="IPR011527">
    <property type="entry name" value="ABC1_TM_dom"/>
</dbReference>
<evidence type="ECO:0000256" key="3">
    <source>
        <dbReference type="ARBA" id="ARBA00022741"/>
    </source>
</evidence>
<dbReference type="Pfam" id="PF00664">
    <property type="entry name" value="ABC_membrane"/>
    <property type="match status" value="1"/>
</dbReference>
<keyword evidence="6 7" id="KW-0472">Membrane</keyword>
<dbReference type="PROSITE" id="PS50929">
    <property type="entry name" value="ABC_TM1F"/>
    <property type="match status" value="1"/>
</dbReference>
<evidence type="ECO:0000256" key="5">
    <source>
        <dbReference type="ARBA" id="ARBA00022989"/>
    </source>
</evidence>
<dbReference type="PROSITE" id="PS00211">
    <property type="entry name" value="ABC_TRANSPORTER_1"/>
    <property type="match status" value="1"/>
</dbReference>
<dbReference type="FunFam" id="3.40.50.300:FF:000218">
    <property type="entry name" value="Multidrug ABC transporter ATP-binding protein"/>
    <property type="match status" value="1"/>
</dbReference>
<proteinExistence type="predicted"/>
<evidence type="ECO:0000256" key="7">
    <source>
        <dbReference type="SAM" id="Phobius"/>
    </source>
</evidence>
<evidence type="ECO:0000259" key="9">
    <source>
        <dbReference type="PROSITE" id="PS50929"/>
    </source>
</evidence>
<gene>
    <name evidence="10" type="ORF">SAMN02745244_03178</name>
</gene>
<keyword evidence="5 7" id="KW-1133">Transmembrane helix</keyword>
<name>A0A1M6LVJ3_9ACTN</name>
<sequence>MRSIIRILGTARQLWRFYLGIIVGAVAIAATALLIPFVIARATDVVVSIVGGNGGSISTLVWLAAALLGLSLANSVMTNATGYLGDQMAVRLRAILSRRYFDKLLRLPQRYYDNELTGTIISRLNRSITSITDFLQMFSNSFFPMLITVFAILVISLVYSPWLAVLLIVIYPTFVWLTALTSKKWLVWEHAKNDHYDIAGGRFAEVVGQMRVVKSFVTERGELARFSGHFDDAVGLTVKQSGYWHRMDTLRRAVLDVVFFAIYAILFVQTAQGAFTVGVMVLMIQLVNMAKQPVTGMSYLVDTTQRAIAGSDEFFKVMAELDEPNNPLYLAESGAEQPTVEWCDDNPVISFDGVSFGYGDTTELVLKDISLAIDKGERVAFVGESGGGKTTLVNLLMKLYPATAGTVEVHGQSVRDVPSELLRREVGVVFQDASLFSGTIRENIAYGIKSVTDEQLETAARRANALGFIKRLKDGFDTEIGERGIKLSGGQKQRLSVARALLKDAPILILDEATSSLDTKAERAVQAGLDELMEGRTTIIIAHRLSTISTVDRIVTLREGRVDEVGTPEELATTGGIYAELLALQGSSSRADKAKLARYDIVR</sequence>
<dbReference type="GO" id="GO:0016887">
    <property type="term" value="F:ATP hydrolysis activity"/>
    <property type="evidence" value="ECO:0007669"/>
    <property type="project" value="InterPro"/>
</dbReference>
<dbReference type="Gene3D" id="3.40.50.300">
    <property type="entry name" value="P-loop containing nucleotide triphosphate hydrolases"/>
    <property type="match status" value="1"/>
</dbReference>
<accession>A0A1M6LVJ3</accession>
<feature type="transmembrane region" description="Helical" evidence="7">
    <location>
        <begin position="21"/>
        <end position="40"/>
    </location>
</feature>
<dbReference type="PANTHER" id="PTHR43394">
    <property type="entry name" value="ATP-DEPENDENT PERMEASE MDL1, MITOCHONDRIAL"/>
    <property type="match status" value="1"/>
</dbReference>
<dbReference type="SMART" id="SM00382">
    <property type="entry name" value="AAA"/>
    <property type="match status" value="1"/>
</dbReference>
<dbReference type="Pfam" id="PF00005">
    <property type="entry name" value="ABC_tran"/>
    <property type="match status" value="1"/>
</dbReference>
<dbReference type="AlphaFoldDB" id="A0A1M6LVJ3"/>
<dbReference type="InterPro" id="IPR036640">
    <property type="entry name" value="ABC1_TM_sf"/>
</dbReference>
<evidence type="ECO:0000313" key="11">
    <source>
        <dbReference type="Proteomes" id="UP000184512"/>
    </source>
</evidence>
<dbReference type="GO" id="GO:0005524">
    <property type="term" value="F:ATP binding"/>
    <property type="evidence" value="ECO:0007669"/>
    <property type="project" value="UniProtKB-KW"/>
</dbReference>
<evidence type="ECO:0000256" key="6">
    <source>
        <dbReference type="ARBA" id="ARBA00023136"/>
    </source>
</evidence>
<feature type="transmembrane region" description="Helical" evidence="7">
    <location>
        <begin position="253"/>
        <end position="284"/>
    </location>
</feature>
<feature type="transmembrane region" description="Helical" evidence="7">
    <location>
        <begin position="161"/>
        <end position="180"/>
    </location>
</feature>
<dbReference type="CDD" id="cd07346">
    <property type="entry name" value="ABC_6TM_exporters"/>
    <property type="match status" value="1"/>
</dbReference>
<dbReference type="InterPro" id="IPR017871">
    <property type="entry name" value="ABC_transporter-like_CS"/>
</dbReference>
<evidence type="ECO:0000256" key="1">
    <source>
        <dbReference type="ARBA" id="ARBA00004651"/>
    </source>
</evidence>
<dbReference type="OrthoDB" id="9806127at2"/>
<feature type="transmembrane region" description="Helical" evidence="7">
    <location>
        <begin position="134"/>
        <end position="155"/>
    </location>
</feature>
<dbReference type="GO" id="GO:0015421">
    <property type="term" value="F:ABC-type oligopeptide transporter activity"/>
    <property type="evidence" value="ECO:0007669"/>
    <property type="project" value="TreeGrafter"/>
</dbReference>
<evidence type="ECO:0000259" key="8">
    <source>
        <dbReference type="PROSITE" id="PS50893"/>
    </source>
</evidence>